<proteinExistence type="predicted"/>
<organism evidence="2">
    <name type="scientific">Paenibacillus sp. AN1007</name>
    <dbReference type="NCBI Taxonomy" id="3151385"/>
    <lineage>
        <taxon>Bacteria</taxon>
        <taxon>Bacillati</taxon>
        <taxon>Bacillota</taxon>
        <taxon>Bacilli</taxon>
        <taxon>Bacillales</taxon>
        <taxon>Paenibacillaceae</taxon>
        <taxon>Paenibacillus</taxon>
    </lineage>
</organism>
<sequence length="270" mass="31317">MLGIFIVILDGLWIVQTYDVYDNYPGSAWSLLAIGLSLMLLAYFMIQHKQQRRQQDSTKDKVSRKQEERTDAQQFVNRIWREREMIGGKMILFLLVVLAMIAIFDLGLALHMLQVSIFAGMILFAFFYIMNDDRGDLKEQEEDLKPESPFMQTVVRLIDYRQHPFSLGLFVFIIIVLTFLMSRRLGWELHFETGGNPLYVMSLPTAAFISSGLTFACGLIYINQHSDFFGLRQTKQGTFRLFQIHFYEIIACGASFFIWLGIIVLSWLFG</sequence>
<evidence type="ECO:0000313" key="2">
    <source>
        <dbReference type="EMBL" id="XCP94370.1"/>
    </source>
</evidence>
<keyword evidence="1" id="KW-0472">Membrane</keyword>
<feature type="transmembrane region" description="Helical" evidence="1">
    <location>
        <begin position="86"/>
        <end position="104"/>
    </location>
</feature>
<accession>A0AAU8NBA6</accession>
<dbReference type="EMBL" id="CP159992">
    <property type="protein sequence ID" value="XCP94370.1"/>
    <property type="molecule type" value="Genomic_DNA"/>
</dbReference>
<feature type="transmembrane region" description="Helical" evidence="1">
    <location>
        <begin position="27"/>
        <end position="46"/>
    </location>
</feature>
<evidence type="ECO:0000256" key="1">
    <source>
        <dbReference type="SAM" id="Phobius"/>
    </source>
</evidence>
<feature type="transmembrane region" description="Helical" evidence="1">
    <location>
        <begin position="165"/>
        <end position="186"/>
    </location>
</feature>
<name>A0AAU8NBA6_9BACL</name>
<feature type="transmembrane region" description="Helical" evidence="1">
    <location>
        <begin position="198"/>
        <end position="223"/>
    </location>
</feature>
<protein>
    <submittedName>
        <fullName evidence="2">Uncharacterized protein</fullName>
    </submittedName>
</protein>
<keyword evidence="1" id="KW-0812">Transmembrane</keyword>
<feature type="transmembrane region" description="Helical" evidence="1">
    <location>
        <begin position="110"/>
        <end position="130"/>
    </location>
</feature>
<dbReference type="RefSeq" id="WP_366291764.1">
    <property type="nucleotide sequence ID" value="NZ_CP159992.1"/>
</dbReference>
<feature type="transmembrane region" description="Helical" evidence="1">
    <location>
        <begin position="244"/>
        <end position="269"/>
    </location>
</feature>
<gene>
    <name evidence="2" type="ORF">ABXS70_25080</name>
</gene>
<dbReference type="AlphaFoldDB" id="A0AAU8NBA6"/>
<reference evidence="2" key="1">
    <citation type="submission" date="2024-05" db="EMBL/GenBank/DDBJ databases">
        <title>Draft genome assemblies of 36 bacteria isolated from hibernating arctic ground squirrels.</title>
        <authorList>
            <person name="McKee H."/>
            <person name="Mullen L."/>
            <person name="Drown D.M."/>
            <person name="Duddleston K.N."/>
        </authorList>
    </citation>
    <scope>NUCLEOTIDE SEQUENCE</scope>
    <source>
        <strain evidence="2">AN1007</strain>
    </source>
</reference>
<keyword evidence="1" id="KW-1133">Transmembrane helix</keyword>